<dbReference type="OrthoDB" id="5243082at2"/>
<comment type="caution">
    <text evidence="1">The sequence shown here is derived from an EMBL/GenBank/DDBJ whole genome shotgun (WGS) entry which is preliminary data.</text>
</comment>
<reference evidence="1 2" key="1">
    <citation type="submission" date="2018-10" db="EMBL/GenBank/DDBJ databases">
        <title>Genomic Encyclopedia of Archaeal and Bacterial Type Strains, Phase II (KMG-II): from individual species to whole genera.</title>
        <authorList>
            <person name="Goeker M."/>
        </authorList>
    </citation>
    <scope>NUCLEOTIDE SEQUENCE [LARGE SCALE GENOMIC DNA]</scope>
    <source>
        <strain evidence="1 2">DSM 14954</strain>
    </source>
</reference>
<dbReference type="EMBL" id="RBIL01000001">
    <property type="protein sequence ID" value="RKQ92061.1"/>
    <property type="molecule type" value="Genomic_DNA"/>
</dbReference>
<keyword evidence="2" id="KW-1185">Reference proteome</keyword>
<proteinExistence type="predicted"/>
<sequence>MKRIRFSGRAAIVCSLILALGIPSVAVGFGEGRNLLLGKRNPSNNPGLALNTETEIIADTNTYGTRQSNKKDGDGGGAIYGCRSNPGNEPCIRSNNLKGGRAFEFVTIGKEAGRIEVGGDKTGAPFTTNATGVATGLNADKIDGKEAADFAPATSLTFAAVSDDTTGTPTATGPTTPTVTLSTTGDNAVYTVDLKRDVSKCSFTASPVGSASPVAAGVSVVPNQPSQVAVNWGGSEITPTPAARRGSFHLQVIC</sequence>
<gene>
    <name evidence="1" type="ORF">C8N24_1900</name>
</gene>
<protein>
    <submittedName>
        <fullName evidence="1">Uncharacterized protein</fullName>
    </submittedName>
</protein>
<evidence type="ECO:0000313" key="1">
    <source>
        <dbReference type="EMBL" id="RKQ92061.1"/>
    </source>
</evidence>
<name>A0A660LH15_9ACTN</name>
<organism evidence="1 2">
    <name type="scientific">Solirubrobacter pauli</name>
    <dbReference type="NCBI Taxonomy" id="166793"/>
    <lineage>
        <taxon>Bacteria</taxon>
        <taxon>Bacillati</taxon>
        <taxon>Actinomycetota</taxon>
        <taxon>Thermoleophilia</taxon>
        <taxon>Solirubrobacterales</taxon>
        <taxon>Solirubrobacteraceae</taxon>
        <taxon>Solirubrobacter</taxon>
    </lineage>
</organism>
<dbReference type="RefSeq" id="WP_121249791.1">
    <property type="nucleotide sequence ID" value="NZ_RBIL01000001.1"/>
</dbReference>
<accession>A0A660LH15</accession>
<dbReference type="AlphaFoldDB" id="A0A660LH15"/>
<dbReference type="Proteomes" id="UP000278962">
    <property type="component" value="Unassembled WGS sequence"/>
</dbReference>
<evidence type="ECO:0000313" key="2">
    <source>
        <dbReference type="Proteomes" id="UP000278962"/>
    </source>
</evidence>